<evidence type="ECO:0000259" key="6">
    <source>
        <dbReference type="Pfam" id="PF00884"/>
    </source>
</evidence>
<keyword evidence="2" id="KW-0479">Metal-binding</keyword>
<protein>
    <submittedName>
        <fullName evidence="7">Arylsulfatase A</fullName>
    </submittedName>
</protein>
<name>A0A1H7QXS1_OLID1</name>
<dbReference type="RefSeq" id="WP_093325231.1">
    <property type="nucleotide sequence ID" value="NZ_FOAF01000002.1"/>
</dbReference>
<proteinExistence type="inferred from homology"/>
<dbReference type="EMBL" id="FOAF01000002">
    <property type="protein sequence ID" value="SEL52518.1"/>
    <property type="molecule type" value="Genomic_DNA"/>
</dbReference>
<evidence type="ECO:0000256" key="2">
    <source>
        <dbReference type="ARBA" id="ARBA00022723"/>
    </source>
</evidence>
<dbReference type="PANTHER" id="PTHR42693">
    <property type="entry name" value="ARYLSULFATASE FAMILY MEMBER"/>
    <property type="match status" value="1"/>
</dbReference>
<dbReference type="OrthoDB" id="975025at2"/>
<dbReference type="SUPFAM" id="SSF53649">
    <property type="entry name" value="Alkaline phosphatase-like"/>
    <property type="match status" value="1"/>
</dbReference>
<sequence>MNKYIAALFFFVTGICSLWAQETPQRPNIIWITCEDISPFISAYGDRVVKTPNIDQLAAEGVRFTKMYTTAGVCAPSRSSIITGMYPIAIGTQHMRTRAISAQYIRKGIPNYSAVIPAYVKCFPEYLREVGYYTTNNEKQDYQFDAPVTVWDENGATASYENRSGEQPFFSIYNFFATHESQLFSRKDSLLVDPASVYVPPFYKDTPTTRRDIARLLSNIQLMDKQVGELITKLKADRVYENSYIFFYSDHGGSLPWMKRELLERGTHIPFIIRFPKGANGGTVDHRLLSSIDFAPTVLSLTGAPIPDYLQGHAFLGQKNGQFAHSYVFSARDRMDELYDRVRAVRDHKFRYVRNLMPQKPSYQDLIYRKSVPMMQEMIKLKEKGELDKYQAAWFKSPKDTEELYDVEKDPNELNNLAADDHYANKLTELRKAMDKWIEDVGDMSELSEKEMVSKWWDGEDHPPITAKPEIIVLKEGIKLSCATEGASIGYRVGKEIEISRKRPILTWDSGFVSGRLKEGTLIDVESPWSVYKGALIKLVKGERLQVQAMRIGFMPNIVEYVKP</sequence>
<dbReference type="STRING" id="407022.SAMN05661044_02760"/>
<feature type="chain" id="PRO_5011662875" evidence="5">
    <location>
        <begin position="21"/>
        <end position="564"/>
    </location>
</feature>
<keyword evidence="5" id="KW-0732">Signal</keyword>
<keyword evidence="8" id="KW-1185">Reference proteome</keyword>
<keyword evidence="3" id="KW-0378">Hydrolase</keyword>
<evidence type="ECO:0000256" key="4">
    <source>
        <dbReference type="ARBA" id="ARBA00022837"/>
    </source>
</evidence>
<dbReference type="InterPro" id="IPR050738">
    <property type="entry name" value="Sulfatase"/>
</dbReference>
<keyword evidence="4" id="KW-0106">Calcium</keyword>
<dbReference type="GO" id="GO:0046872">
    <property type="term" value="F:metal ion binding"/>
    <property type="evidence" value="ECO:0007669"/>
    <property type="project" value="UniProtKB-KW"/>
</dbReference>
<accession>A0A1H7QXS1</accession>
<evidence type="ECO:0000256" key="3">
    <source>
        <dbReference type="ARBA" id="ARBA00022801"/>
    </source>
</evidence>
<dbReference type="InterPro" id="IPR024607">
    <property type="entry name" value="Sulfatase_CS"/>
</dbReference>
<dbReference type="CDD" id="cd16027">
    <property type="entry name" value="SGSH"/>
    <property type="match status" value="1"/>
</dbReference>
<dbReference type="PANTHER" id="PTHR42693:SF53">
    <property type="entry name" value="ENDO-4-O-SULFATASE"/>
    <property type="match status" value="1"/>
</dbReference>
<feature type="signal peptide" evidence="5">
    <location>
        <begin position="1"/>
        <end position="20"/>
    </location>
</feature>
<organism evidence="7 8">
    <name type="scientific">Olivibacter domesticus</name>
    <name type="common">Pseudosphingobacterium domesticum</name>
    <dbReference type="NCBI Taxonomy" id="407022"/>
    <lineage>
        <taxon>Bacteria</taxon>
        <taxon>Pseudomonadati</taxon>
        <taxon>Bacteroidota</taxon>
        <taxon>Sphingobacteriia</taxon>
        <taxon>Sphingobacteriales</taxon>
        <taxon>Sphingobacteriaceae</taxon>
        <taxon>Olivibacter</taxon>
    </lineage>
</organism>
<dbReference type="Gene3D" id="3.40.720.10">
    <property type="entry name" value="Alkaline Phosphatase, subunit A"/>
    <property type="match status" value="1"/>
</dbReference>
<dbReference type="InterPro" id="IPR017850">
    <property type="entry name" value="Alkaline_phosphatase_core_sf"/>
</dbReference>
<dbReference type="GO" id="GO:0004065">
    <property type="term" value="F:arylsulfatase activity"/>
    <property type="evidence" value="ECO:0007669"/>
    <property type="project" value="TreeGrafter"/>
</dbReference>
<evidence type="ECO:0000313" key="7">
    <source>
        <dbReference type="EMBL" id="SEL52518.1"/>
    </source>
</evidence>
<evidence type="ECO:0000256" key="5">
    <source>
        <dbReference type="SAM" id="SignalP"/>
    </source>
</evidence>
<comment type="similarity">
    <text evidence="1">Belongs to the sulfatase family.</text>
</comment>
<dbReference type="Pfam" id="PF00884">
    <property type="entry name" value="Sulfatase"/>
    <property type="match status" value="1"/>
</dbReference>
<reference evidence="8" key="1">
    <citation type="submission" date="2016-10" db="EMBL/GenBank/DDBJ databases">
        <authorList>
            <person name="Varghese N."/>
            <person name="Submissions S."/>
        </authorList>
    </citation>
    <scope>NUCLEOTIDE SEQUENCE [LARGE SCALE GENOMIC DNA]</scope>
    <source>
        <strain evidence="8">DSM 18733</strain>
    </source>
</reference>
<dbReference type="AlphaFoldDB" id="A0A1H7QXS1"/>
<feature type="domain" description="Sulfatase N-terminal" evidence="6">
    <location>
        <begin position="27"/>
        <end position="304"/>
    </location>
</feature>
<evidence type="ECO:0000256" key="1">
    <source>
        <dbReference type="ARBA" id="ARBA00008779"/>
    </source>
</evidence>
<dbReference type="InterPro" id="IPR000917">
    <property type="entry name" value="Sulfatase_N"/>
</dbReference>
<gene>
    <name evidence="7" type="ORF">SAMN05661044_02760</name>
</gene>
<dbReference type="Proteomes" id="UP000199421">
    <property type="component" value="Unassembled WGS sequence"/>
</dbReference>
<evidence type="ECO:0000313" key="8">
    <source>
        <dbReference type="Proteomes" id="UP000199421"/>
    </source>
</evidence>
<dbReference type="PROSITE" id="PS00523">
    <property type="entry name" value="SULFATASE_1"/>
    <property type="match status" value="1"/>
</dbReference>